<protein>
    <submittedName>
        <fullName evidence="2">GH17224</fullName>
    </submittedName>
</protein>
<name>B4JHS4_DROGR</name>
<keyword evidence="3" id="KW-1185">Reference proteome</keyword>
<accession>B4JHS4</accession>
<evidence type="ECO:0000256" key="1">
    <source>
        <dbReference type="SAM" id="MobiDB-lite"/>
    </source>
</evidence>
<feature type="compositionally biased region" description="Basic residues" evidence="1">
    <location>
        <begin position="9"/>
        <end position="18"/>
    </location>
</feature>
<feature type="region of interest" description="Disordered" evidence="1">
    <location>
        <begin position="1"/>
        <end position="33"/>
    </location>
</feature>
<dbReference type="STRING" id="7222.B4JHS4"/>
<reference evidence="2 3" key="1">
    <citation type="journal article" date="2007" name="Nature">
        <title>Evolution of genes and genomes on the Drosophila phylogeny.</title>
        <authorList>
            <consortium name="Drosophila 12 Genomes Consortium"/>
            <person name="Clark A.G."/>
            <person name="Eisen M.B."/>
            <person name="Smith D.R."/>
            <person name="Bergman C.M."/>
            <person name="Oliver B."/>
            <person name="Markow T.A."/>
            <person name="Kaufman T.C."/>
            <person name="Kellis M."/>
            <person name="Gelbart W."/>
            <person name="Iyer V.N."/>
            <person name="Pollard D.A."/>
            <person name="Sackton T.B."/>
            <person name="Larracuente A.M."/>
            <person name="Singh N.D."/>
            <person name="Abad J.P."/>
            <person name="Abt D.N."/>
            <person name="Adryan B."/>
            <person name="Aguade M."/>
            <person name="Akashi H."/>
            <person name="Anderson W.W."/>
            <person name="Aquadro C.F."/>
            <person name="Ardell D.H."/>
            <person name="Arguello R."/>
            <person name="Artieri C.G."/>
            <person name="Barbash D.A."/>
            <person name="Barker D."/>
            <person name="Barsanti P."/>
            <person name="Batterham P."/>
            <person name="Batzoglou S."/>
            <person name="Begun D."/>
            <person name="Bhutkar A."/>
            <person name="Blanco E."/>
            <person name="Bosak S.A."/>
            <person name="Bradley R.K."/>
            <person name="Brand A.D."/>
            <person name="Brent M.R."/>
            <person name="Brooks A.N."/>
            <person name="Brown R.H."/>
            <person name="Butlin R.K."/>
            <person name="Caggese C."/>
            <person name="Calvi B.R."/>
            <person name="Bernardo de Carvalho A."/>
            <person name="Caspi A."/>
            <person name="Castrezana S."/>
            <person name="Celniker S.E."/>
            <person name="Chang J.L."/>
            <person name="Chapple C."/>
            <person name="Chatterji S."/>
            <person name="Chinwalla A."/>
            <person name="Civetta A."/>
            <person name="Clifton S.W."/>
            <person name="Comeron J.M."/>
            <person name="Costello J.C."/>
            <person name="Coyne J.A."/>
            <person name="Daub J."/>
            <person name="David R.G."/>
            <person name="Delcher A.L."/>
            <person name="Delehaunty K."/>
            <person name="Do C.B."/>
            <person name="Ebling H."/>
            <person name="Edwards K."/>
            <person name="Eickbush T."/>
            <person name="Evans J.D."/>
            <person name="Filipski A."/>
            <person name="Findeiss S."/>
            <person name="Freyhult E."/>
            <person name="Fulton L."/>
            <person name="Fulton R."/>
            <person name="Garcia A.C."/>
            <person name="Gardiner A."/>
            <person name="Garfield D.A."/>
            <person name="Garvin B.E."/>
            <person name="Gibson G."/>
            <person name="Gilbert D."/>
            <person name="Gnerre S."/>
            <person name="Godfrey J."/>
            <person name="Good R."/>
            <person name="Gotea V."/>
            <person name="Gravely B."/>
            <person name="Greenberg A.J."/>
            <person name="Griffiths-Jones S."/>
            <person name="Gross S."/>
            <person name="Guigo R."/>
            <person name="Gustafson E.A."/>
            <person name="Haerty W."/>
            <person name="Hahn M.W."/>
            <person name="Halligan D.L."/>
            <person name="Halpern A.L."/>
            <person name="Halter G.M."/>
            <person name="Han M.V."/>
            <person name="Heger A."/>
            <person name="Hillier L."/>
            <person name="Hinrichs A.S."/>
            <person name="Holmes I."/>
            <person name="Hoskins R.A."/>
            <person name="Hubisz M.J."/>
            <person name="Hultmark D."/>
            <person name="Huntley M.A."/>
            <person name="Jaffe D.B."/>
            <person name="Jagadeeshan S."/>
            <person name="Jeck W.R."/>
            <person name="Johnson J."/>
            <person name="Jones C.D."/>
            <person name="Jordan W.C."/>
            <person name="Karpen G.H."/>
            <person name="Kataoka E."/>
            <person name="Keightley P.D."/>
            <person name="Kheradpour P."/>
            <person name="Kirkness E.F."/>
            <person name="Koerich L.B."/>
            <person name="Kristiansen K."/>
            <person name="Kudrna D."/>
            <person name="Kulathinal R.J."/>
            <person name="Kumar S."/>
            <person name="Kwok R."/>
            <person name="Lander E."/>
            <person name="Langley C.H."/>
            <person name="Lapoint R."/>
            <person name="Lazzaro B.P."/>
            <person name="Lee S.J."/>
            <person name="Levesque L."/>
            <person name="Li R."/>
            <person name="Lin C.F."/>
            <person name="Lin M.F."/>
            <person name="Lindblad-Toh K."/>
            <person name="Llopart A."/>
            <person name="Long M."/>
            <person name="Low L."/>
            <person name="Lozovsky E."/>
            <person name="Lu J."/>
            <person name="Luo M."/>
            <person name="Machado C.A."/>
            <person name="Makalowski W."/>
            <person name="Marzo M."/>
            <person name="Matsuda M."/>
            <person name="Matzkin L."/>
            <person name="McAllister B."/>
            <person name="McBride C.S."/>
            <person name="McKernan B."/>
            <person name="McKernan K."/>
            <person name="Mendez-Lago M."/>
            <person name="Minx P."/>
            <person name="Mollenhauer M.U."/>
            <person name="Montooth K."/>
            <person name="Mount S.M."/>
            <person name="Mu X."/>
            <person name="Myers E."/>
            <person name="Negre B."/>
            <person name="Newfeld S."/>
            <person name="Nielsen R."/>
            <person name="Noor M.A."/>
            <person name="O'Grady P."/>
            <person name="Pachter L."/>
            <person name="Papaceit M."/>
            <person name="Parisi M.J."/>
            <person name="Parisi M."/>
            <person name="Parts L."/>
            <person name="Pedersen J.S."/>
            <person name="Pesole G."/>
            <person name="Phillippy A.M."/>
            <person name="Ponting C.P."/>
            <person name="Pop M."/>
            <person name="Porcelli D."/>
            <person name="Powell J.R."/>
            <person name="Prohaska S."/>
            <person name="Pruitt K."/>
            <person name="Puig M."/>
            <person name="Quesneville H."/>
            <person name="Ram K.R."/>
            <person name="Rand D."/>
            <person name="Rasmussen M.D."/>
            <person name="Reed L.K."/>
            <person name="Reenan R."/>
            <person name="Reily A."/>
            <person name="Remington K.A."/>
            <person name="Rieger T.T."/>
            <person name="Ritchie M.G."/>
            <person name="Robin C."/>
            <person name="Rogers Y.H."/>
            <person name="Rohde C."/>
            <person name="Rozas J."/>
            <person name="Rubenfield M.J."/>
            <person name="Ruiz A."/>
            <person name="Russo S."/>
            <person name="Salzberg S.L."/>
            <person name="Sanchez-Gracia A."/>
            <person name="Saranga D.J."/>
            <person name="Sato H."/>
            <person name="Schaeffer S.W."/>
            <person name="Schatz M.C."/>
            <person name="Schlenke T."/>
            <person name="Schwartz R."/>
            <person name="Segarra C."/>
            <person name="Singh R.S."/>
            <person name="Sirot L."/>
            <person name="Sirota M."/>
            <person name="Sisneros N.B."/>
            <person name="Smith C.D."/>
            <person name="Smith T.F."/>
            <person name="Spieth J."/>
            <person name="Stage D.E."/>
            <person name="Stark A."/>
            <person name="Stephan W."/>
            <person name="Strausberg R.L."/>
            <person name="Strempel S."/>
            <person name="Sturgill D."/>
            <person name="Sutton G."/>
            <person name="Sutton G.G."/>
            <person name="Tao W."/>
            <person name="Teichmann S."/>
            <person name="Tobari Y.N."/>
            <person name="Tomimura Y."/>
            <person name="Tsolas J.M."/>
            <person name="Valente V.L."/>
            <person name="Venter E."/>
            <person name="Venter J.C."/>
            <person name="Vicario S."/>
            <person name="Vieira F.G."/>
            <person name="Vilella A.J."/>
            <person name="Villasante A."/>
            <person name="Walenz B."/>
            <person name="Wang J."/>
            <person name="Wasserman M."/>
            <person name="Watts T."/>
            <person name="Wilson D."/>
            <person name="Wilson R.K."/>
            <person name="Wing R.A."/>
            <person name="Wolfner M.F."/>
            <person name="Wong A."/>
            <person name="Wong G.K."/>
            <person name="Wu C.I."/>
            <person name="Wu G."/>
            <person name="Yamamoto D."/>
            <person name="Yang H.P."/>
            <person name="Yang S.P."/>
            <person name="Yorke J.A."/>
            <person name="Yoshida K."/>
            <person name="Zdobnov E."/>
            <person name="Zhang P."/>
            <person name="Zhang Y."/>
            <person name="Zimin A.V."/>
            <person name="Baldwin J."/>
            <person name="Abdouelleil A."/>
            <person name="Abdulkadir J."/>
            <person name="Abebe A."/>
            <person name="Abera B."/>
            <person name="Abreu J."/>
            <person name="Acer S.C."/>
            <person name="Aftuck L."/>
            <person name="Alexander A."/>
            <person name="An P."/>
            <person name="Anderson E."/>
            <person name="Anderson S."/>
            <person name="Arachi H."/>
            <person name="Azer M."/>
            <person name="Bachantsang P."/>
            <person name="Barry A."/>
            <person name="Bayul T."/>
            <person name="Berlin A."/>
            <person name="Bessette D."/>
            <person name="Bloom T."/>
            <person name="Blye J."/>
            <person name="Boguslavskiy L."/>
            <person name="Bonnet C."/>
            <person name="Boukhgalter B."/>
            <person name="Bourzgui I."/>
            <person name="Brown A."/>
            <person name="Cahill P."/>
            <person name="Channer S."/>
            <person name="Cheshatsang Y."/>
            <person name="Chuda L."/>
            <person name="Citroen M."/>
            <person name="Collymore A."/>
            <person name="Cooke P."/>
            <person name="Costello M."/>
            <person name="D'Aco K."/>
            <person name="Daza R."/>
            <person name="De Haan G."/>
            <person name="DeGray S."/>
            <person name="DeMaso C."/>
            <person name="Dhargay N."/>
            <person name="Dooley K."/>
            <person name="Dooley E."/>
            <person name="Doricent M."/>
            <person name="Dorje P."/>
            <person name="Dorjee K."/>
            <person name="Dupes A."/>
            <person name="Elong R."/>
            <person name="Falk J."/>
            <person name="Farina A."/>
            <person name="Faro S."/>
            <person name="Ferguson D."/>
            <person name="Fisher S."/>
            <person name="Foley C.D."/>
            <person name="Franke A."/>
            <person name="Friedrich D."/>
            <person name="Gadbois L."/>
            <person name="Gearin G."/>
            <person name="Gearin C.R."/>
            <person name="Giannoukos G."/>
            <person name="Goode T."/>
            <person name="Graham J."/>
            <person name="Grandbois E."/>
            <person name="Grewal S."/>
            <person name="Gyaltsen K."/>
            <person name="Hafez N."/>
            <person name="Hagos B."/>
            <person name="Hall J."/>
            <person name="Henson C."/>
            <person name="Hollinger A."/>
            <person name="Honan T."/>
            <person name="Huard M.D."/>
            <person name="Hughes L."/>
            <person name="Hurhula B."/>
            <person name="Husby M.E."/>
            <person name="Kamat A."/>
            <person name="Kanga B."/>
            <person name="Kashin S."/>
            <person name="Khazanovich D."/>
            <person name="Kisner P."/>
            <person name="Lance K."/>
            <person name="Lara M."/>
            <person name="Lee W."/>
            <person name="Lennon N."/>
            <person name="Letendre F."/>
            <person name="LeVine R."/>
            <person name="Lipovsky A."/>
            <person name="Liu X."/>
            <person name="Liu J."/>
            <person name="Liu S."/>
            <person name="Lokyitsang T."/>
            <person name="Lokyitsang Y."/>
            <person name="Lubonja R."/>
            <person name="Lui A."/>
            <person name="MacDonald P."/>
            <person name="Magnisalis V."/>
            <person name="Maru K."/>
            <person name="Matthews C."/>
            <person name="McCusker W."/>
            <person name="McDonough S."/>
            <person name="Mehta T."/>
            <person name="Meldrim J."/>
            <person name="Meneus L."/>
            <person name="Mihai O."/>
            <person name="Mihalev A."/>
            <person name="Mihova T."/>
            <person name="Mittelman R."/>
            <person name="Mlenga V."/>
            <person name="Montmayeur A."/>
            <person name="Mulrain L."/>
            <person name="Navidi A."/>
            <person name="Naylor J."/>
            <person name="Negash T."/>
            <person name="Nguyen T."/>
            <person name="Nguyen N."/>
            <person name="Nicol R."/>
            <person name="Norbu C."/>
            <person name="Norbu N."/>
            <person name="Novod N."/>
            <person name="O'Neill B."/>
            <person name="Osman S."/>
            <person name="Markiewicz E."/>
            <person name="Oyono O.L."/>
            <person name="Patti C."/>
            <person name="Phunkhang P."/>
            <person name="Pierre F."/>
            <person name="Priest M."/>
            <person name="Raghuraman S."/>
            <person name="Rege F."/>
            <person name="Reyes R."/>
            <person name="Rise C."/>
            <person name="Rogov P."/>
            <person name="Ross K."/>
            <person name="Ryan E."/>
            <person name="Settipalli S."/>
            <person name="Shea T."/>
            <person name="Sherpa N."/>
            <person name="Shi L."/>
            <person name="Shih D."/>
            <person name="Sparrow T."/>
            <person name="Spaulding J."/>
            <person name="Stalker J."/>
            <person name="Stange-Thomann N."/>
            <person name="Stavropoulos S."/>
            <person name="Stone C."/>
            <person name="Strader C."/>
            <person name="Tesfaye S."/>
            <person name="Thomson T."/>
            <person name="Thoulutsang Y."/>
            <person name="Thoulutsang D."/>
            <person name="Topham K."/>
            <person name="Topping I."/>
            <person name="Tsamla T."/>
            <person name="Vassiliev H."/>
            <person name="Vo A."/>
            <person name="Wangchuk T."/>
            <person name="Wangdi T."/>
            <person name="Weiand M."/>
            <person name="Wilkinson J."/>
            <person name="Wilson A."/>
            <person name="Yadav S."/>
            <person name="Young G."/>
            <person name="Yu Q."/>
            <person name="Zembek L."/>
            <person name="Zhong D."/>
            <person name="Zimmer A."/>
            <person name="Zwirko Z."/>
            <person name="Jaffe D.B."/>
            <person name="Alvarez P."/>
            <person name="Brockman W."/>
            <person name="Butler J."/>
            <person name="Chin C."/>
            <person name="Gnerre S."/>
            <person name="Grabherr M."/>
            <person name="Kleber M."/>
            <person name="Mauceli E."/>
            <person name="MacCallum I."/>
        </authorList>
    </citation>
    <scope>NUCLEOTIDE SEQUENCE [LARGE SCALE GENOMIC DNA]</scope>
    <source>
        <strain evidence="3">Tucson 15287-2541.00</strain>
    </source>
</reference>
<dbReference type="eggNOG" id="ENOG502T6Z9">
    <property type="taxonomic scope" value="Eukaryota"/>
</dbReference>
<dbReference type="InParanoid" id="B4JHS4"/>
<dbReference type="PhylomeDB" id="B4JHS4"/>
<evidence type="ECO:0000313" key="2">
    <source>
        <dbReference type="EMBL" id="EDV93913.1"/>
    </source>
</evidence>
<feature type="compositionally biased region" description="Low complexity" evidence="1">
    <location>
        <begin position="23"/>
        <end position="33"/>
    </location>
</feature>
<organism evidence="3">
    <name type="scientific">Drosophila grimshawi</name>
    <name type="common">Hawaiian fruit fly</name>
    <name type="synonym">Idiomyia grimshawi</name>
    <dbReference type="NCBI Taxonomy" id="7222"/>
    <lineage>
        <taxon>Eukaryota</taxon>
        <taxon>Metazoa</taxon>
        <taxon>Ecdysozoa</taxon>
        <taxon>Arthropoda</taxon>
        <taxon>Hexapoda</taxon>
        <taxon>Insecta</taxon>
        <taxon>Pterygota</taxon>
        <taxon>Neoptera</taxon>
        <taxon>Endopterygota</taxon>
        <taxon>Diptera</taxon>
        <taxon>Brachycera</taxon>
        <taxon>Muscomorpha</taxon>
        <taxon>Ephydroidea</taxon>
        <taxon>Drosophilidae</taxon>
        <taxon>Drosophila</taxon>
        <taxon>Hawaiian Drosophila</taxon>
    </lineage>
</organism>
<sequence>MVDDNEFIKRRHLSRGRPRKYEPSSSPISNNSECAIPTNKESCDNCYQSCNNLVSDPEHKIEITDTVEISTKNNSSFF</sequence>
<dbReference type="EMBL" id="CH916369">
    <property type="protein sequence ID" value="EDV93913.1"/>
    <property type="molecule type" value="Genomic_DNA"/>
</dbReference>
<proteinExistence type="predicted"/>
<dbReference type="HOGENOM" id="CLU_2624581_0_0_1"/>
<dbReference type="Proteomes" id="UP000001070">
    <property type="component" value="Unassembled WGS sequence"/>
</dbReference>
<evidence type="ECO:0000313" key="3">
    <source>
        <dbReference type="Proteomes" id="UP000001070"/>
    </source>
</evidence>
<gene>
    <name evidence="2" type="primary">Dgri\GH17224</name>
    <name evidence="2" type="ORF">Dgri_GH17224</name>
</gene>
<dbReference type="AlphaFoldDB" id="B4JHS4"/>